<accession>A0ABQ2C2Y0</accession>
<comment type="caution">
    <text evidence="1">The sequence shown here is derived from an EMBL/GenBank/DDBJ whole genome shotgun (WGS) entry which is preliminary data.</text>
</comment>
<dbReference type="Proteomes" id="UP000624701">
    <property type="component" value="Unassembled WGS sequence"/>
</dbReference>
<proteinExistence type="predicted"/>
<evidence type="ECO:0000313" key="1">
    <source>
        <dbReference type="EMBL" id="GGI58417.1"/>
    </source>
</evidence>
<dbReference type="SUPFAM" id="SSF56784">
    <property type="entry name" value="HAD-like"/>
    <property type="match status" value="1"/>
</dbReference>
<dbReference type="InterPro" id="IPR023198">
    <property type="entry name" value="PGP-like_dom2"/>
</dbReference>
<reference evidence="2" key="1">
    <citation type="journal article" date="2019" name="Int. J. Syst. Evol. Microbiol.">
        <title>The Global Catalogue of Microorganisms (GCM) 10K type strain sequencing project: providing services to taxonomists for standard genome sequencing and annotation.</title>
        <authorList>
            <consortium name="The Broad Institute Genomics Platform"/>
            <consortium name="The Broad Institute Genome Sequencing Center for Infectious Disease"/>
            <person name="Wu L."/>
            <person name="Ma J."/>
        </authorList>
    </citation>
    <scope>NUCLEOTIDE SEQUENCE [LARGE SCALE GENOMIC DNA]</scope>
    <source>
        <strain evidence="2">CCM 8681</strain>
    </source>
</reference>
<dbReference type="RefSeq" id="WP_188375322.1">
    <property type="nucleotide sequence ID" value="NZ_BMDQ01000005.1"/>
</dbReference>
<dbReference type="Gene3D" id="3.40.50.1000">
    <property type="entry name" value="HAD superfamily/HAD-like"/>
    <property type="match status" value="1"/>
</dbReference>
<dbReference type="EMBL" id="BMDQ01000005">
    <property type="protein sequence ID" value="GGI58417.1"/>
    <property type="molecule type" value="Genomic_DNA"/>
</dbReference>
<organism evidence="1 2">
    <name type="scientific">Winogradskyella haliclonae</name>
    <dbReference type="NCBI Taxonomy" id="2048558"/>
    <lineage>
        <taxon>Bacteria</taxon>
        <taxon>Pseudomonadati</taxon>
        <taxon>Bacteroidota</taxon>
        <taxon>Flavobacteriia</taxon>
        <taxon>Flavobacteriales</taxon>
        <taxon>Flavobacteriaceae</taxon>
        <taxon>Winogradskyella</taxon>
    </lineage>
</organism>
<sequence>MIKTLIFDFGDVFINLDKQGAMSNALSLFEMTEFEHDMIEANIQYEIGEISTSEFLGFYKTKFPHLSEENIVHAWNYIIKDFPNHRLEFVKQLSNSNHYKLILLSNTNEMHIDFIKENVSFYNTFKECFDKFYLSHEINLRKPNTNSYEFVLNENNLSPEECLFVDDTKENTDTAQKLGIHTWNIDETKEDVVNLFEIQKHLF</sequence>
<dbReference type="PANTHER" id="PTHR43611">
    <property type="entry name" value="ALPHA-D-GLUCOSE 1-PHOSPHATE PHOSPHATASE"/>
    <property type="match status" value="1"/>
</dbReference>
<dbReference type="SFLD" id="SFLDS00003">
    <property type="entry name" value="Haloacid_Dehalogenase"/>
    <property type="match status" value="1"/>
</dbReference>
<protein>
    <submittedName>
        <fullName evidence="1">Haloacid dehalogenase</fullName>
    </submittedName>
</protein>
<gene>
    <name evidence="1" type="ORF">GCM10011444_27260</name>
</gene>
<dbReference type="SFLD" id="SFLDG01129">
    <property type="entry name" value="C1.5:_HAD__Beta-PGM__Phosphata"/>
    <property type="match status" value="1"/>
</dbReference>
<keyword evidence="2" id="KW-1185">Reference proteome</keyword>
<dbReference type="PANTHER" id="PTHR43611:SF3">
    <property type="entry name" value="FLAVIN MONONUCLEOTIDE HYDROLASE 1, CHLOROPLATIC"/>
    <property type="match status" value="1"/>
</dbReference>
<name>A0ABQ2C2Y0_9FLAO</name>
<evidence type="ECO:0000313" key="2">
    <source>
        <dbReference type="Proteomes" id="UP000624701"/>
    </source>
</evidence>
<dbReference type="InterPro" id="IPR006439">
    <property type="entry name" value="HAD-SF_hydro_IA"/>
</dbReference>
<dbReference type="Pfam" id="PF13419">
    <property type="entry name" value="HAD_2"/>
    <property type="match status" value="1"/>
</dbReference>
<dbReference type="CDD" id="cd02603">
    <property type="entry name" value="HAD_sEH-N_like"/>
    <property type="match status" value="1"/>
</dbReference>
<dbReference type="Gene3D" id="1.10.150.240">
    <property type="entry name" value="Putative phosphatase, domain 2"/>
    <property type="match status" value="1"/>
</dbReference>
<dbReference type="InterPro" id="IPR036412">
    <property type="entry name" value="HAD-like_sf"/>
</dbReference>
<dbReference type="NCBIfam" id="TIGR01509">
    <property type="entry name" value="HAD-SF-IA-v3"/>
    <property type="match status" value="1"/>
</dbReference>
<dbReference type="InterPro" id="IPR023214">
    <property type="entry name" value="HAD_sf"/>
</dbReference>
<dbReference type="InterPro" id="IPR041492">
    <property type="entry name" value="HAD_2"/>
</dbReference>